<accession>A0A2P2NGA2</accession>
<dbReference type="AlphaFoldDB" id="A0A2P2NGA2"/>
<sequence>MVFHKADIGQVRDQKCMLDIGLIQVPITKCKGNYSA</sequence>
<dbReference type="EMBL" id="GGEC01061005">
    <property type="protein sequence ID" value="MBX41489.1"/>
    <property type="molecule type" value="Transcribed_RNA"/>
</dbReference>
<proteinExistence type="predicted"/>
<protein>
    <submittedName>
        <fullName evidence="1">Uncharacterized protein</fullName>
    </submittedName>
</protein>
<name>A0A2P2NGA2_RHIMU</name>
<evidence type="ECO:0000313" key="1">
    <source>
        <dbReference type="EMBL" id="MBX41489.1"/>
    </source>
</evidence>
<reference evidence="1" key="1">
    <citation type="submission" date="2018-02" db="EMBL/GenBank/DDBJ databases">
        <title>Rhizophora mucronata_Transcriptome.</title>
        <authorList>
            <person name="Meera S.P."/>
            <person name="Sreeshan A."/>
            <person name="Augustine A."/>
        </authorList>
    </citation>
    <scope>NUCLEOTIDE SEQUENCE</scope>
    <source>
        <tissue evidence="1">Leaf</tissue>
    </source>
</reference>
<organism evidence="1">
    <name type="scientific">Rhizophora mucronata</name>
    <name type="common">Asiatic mangrove</name>
    <dbReference type="NCBI Taxonomy" id="61149"/>
    <lineage>
        <taxon>Eukaryota</taxon>
        <taxon>Viridiplantae</taxon>
        <taxon>Streptophyta</taxon>
        <taxon>Embryophyta</taxon>
        <taxon>Tracheophyta</taxon>
        <taxon>Spermatophyta</taxon>
        <taxon>Magnoliopsida</taxon>
        <taxon>eudicotyledons</taxon>
        <taxon>Gunneridae</taxon>
        <taxon>Pentapetalae</taxon>
        <taxon>rosids</taxon>
        <taxon>fabids</taxon>
        <taxon>Malpighiales</taxon>
        <taxon>Rhizophoraceae</taxon>
        <taxon>Rhizophora</taxon>
    </lineage>
</organism>